<organism evidence="2 3">
    <name type="scientific">Mycena alexandri</name>
    <dbReference type="NCBI Taxonomy" id="1745969"/>
    <lineage>
        <taxon>Eukaryota</taxon>
        <taxon>Fungi</taxon>
        <taxon>Dikarya</taxon>
        <taxon>Basidiomycota</taxon>
        <taxon>Agaricomycotina</taxon>
        <taxon>Agaricomycetes</taxon>
        <taxon>Agaricomycetidae</taxon>
        <taxon>Agaricales</taxon>
        <taxon>Marasmiineae</taxon>
        <taxon>Mycenaceae</taxon>
        <taxon>Mycena</taxon>
    </lineage>
</organism>
<dbReference type="Proteomes" id="UP001218188">
    <property type="component" value="Unassembled WGS sequence"/>
</dbReference>
<evidence type="ECO:0000313" key="3">
    <source>
        <dbReference type="Proteomes" id="UP001218188"/>
    </source>
</evidence>
<feature type="region of interest" description="Disordered" evidence="1">
    <location>
        <begin position="73"/>
        <end position="100"/>
    </location>
</feature>
<comment type="caution">
    <text evidence="2">The sequence shown here is derived from an EMBL/GenBank/DDBJ whole genome shotgun (WGS) entry which is preliminary data.</text>
</comment>
<accession>A0AAD6RW30</accession>
<sequence length="330" mass="35224">MTAIETMPPTTPGTYVVNDCAAEAYEPAYNAQRWAHHTDSRRPAPPPFTNTLRATSSPPVLHAAETLRAQLVGRRHASTSETSVRAEGAVASSAPSSPTVTMDSSIIAYAYAHKTYDTDSGSSFLPPMHLKTLSFALLSLISAGHAHESSQYPYVSNDLQCPKGSLPTFVHNSYTYIAPLDKFTNITGSFFNIAWEGGCPATVTTGTDNVPGATRGGLCLGGTFNDTLTMYSAHPDGFSYTYHGAPYTFTSPGQPPMHWDAYAETMRFESICGGQATYVDFISYICSEDQIATYTGWSELHAVSMQAIAGAIGAPILAGDCPAEAAECKN</sequence>
<keyword evidence="3" id="KW-1185">Reference proteome</keyword>
<protein>
    <submittedName>
        <fullName evidence="2">Uncharacterized protein</fullName>
    </submittedName>
</protein>
<evidence type="ECO:0000256" key="1">
    <source>
        <dbReference type="SAM" id="MobiDB-lite"/>
    </source>
</evidence>
<dbReference type="EMBL" id="JARJCM010000513">
    <property type="protein sequence ID" value="KAJ7016384.1"/>
    <property type="molecule type" value="Genomic_DNA"/>
</dbReference>
<proteinExistence type="predicted"/>
<name>A0AAD6RW30_9AGAR</name>
<dbReference type="AlphaFoldDB" id="A0AAD6RW30"/>
<reference evidence="2" key="1">
    <citation type="submission" date="2023-03" db="EMBL/GenBank/DDBJ databases">
        <title>Massive genome expansion in bonnet fungi (Mycena s.s.) driven by repeated elements and novel gene families across ecological guilds.</title>
        <authorList>
            <consortium name="Lawrence Berkeley National Laboratory"/>
            <person name="Harder C.B."/>
            <person name="Miyauchi S."/>
            <person name="Viragh M."/>
            <person name="Kuo A."/>
            <person name="Thoen E."/>
            <person name="Andreopoulos B."/>
            <person name="Lu D."/>
            <person name="Skrede I."/>
            <person name="Drula E."/>
            <person name="Henrissat B."/>
            <person name="Morin E."/>
            <person name="Kohler A."/>
            <person name="Barry K."/>
            <person name="LaButti K."/>
            <person name="Morin E."/>
            <person name="Salamov A."/>
            <person name="Lipzen A."/>
            <person name="Mereny Z."/>
            <person name="Hegedus B."/>
            <person name="Baldrian P."/>
            <person name="Stursova M."/>
            <person name="Weitz H."/>
            <person name="Taylor A."/>
            <person name="Grigoriev I.V."/>
            <person name="Nagy L.G."/>
            <person name="Martin F."/>
            <person name="Kauserud H."/>
        </authorList>
    </citation>
    <scope>NUCLEOTIDE SEQUENCE</scope>
    <source>
        <strain evidence="2">CBHHK200</strain>
    </source>
</reference>
<feature type="compositionally biased region" description="Low complexity" evidence="1">
    <location>
        <begin position="89"/>
        <end position="100"/>
    </location>
</feature>
<gene>
    <name evidence="2" type="ORF">C8F04DRAFT_1281521</name>
</gene>
<evidence type="ECO:0000313" key="2">
    <source>
        <dbReference type="EMBL" id="KAJ7016384.1"/>
    </source>
</evidence>